<proteinExistence type="predicted"/>
<protein>
    <recommendedName>
        <fullName evidence="4">RING-type domain-containing protein</fullName>
    </recommendedName>
</protein>
<evidence type="ECO:0008006" key="4">
    <source>
        <dbReference type="Google" id="ProtNLM"/>
    </source>
</evidence>
<dbReference type="PANTHER" id="PTHR22663">
    <property type="entry name" value="RING FINGER PROTEIN NARYA-RELATED"/>
    <property type="match status" value="1"/>
</dbReference>
<dbReference type="GO" id="GO:0016925">
    <property type="term" value="P:protein sumoylation"/>
    <property type="evidence" value="ECO:0007669"/>
    <property type="project" value="TreeGrafter"/>
</dbReference>
<dbReference type="GO" id="GO:0019789">
    <property type="term" value="F:SUMO transferase activity"/>
    <property type="evidence" value="ECO:0007669"/>
    <property type="project" value="InterPro"/>
</dbReference>
<evidence type="ECO:0000256" key="1">
    <source>
        <dbReference type="ARBA" id="ARBA00023254"/>
    </source>
</evidence>
<dbReference type="PANTHER" id="PTHR22663:SF17">
    <property type="entry name" value="RING FINGER PROTEIN NARYA-RELATED"/>
    <property type="match status" value="1"/>
</dbReference>
<sequence>MASWVNCNNCFTRTNTNVAFFLKECGRIECEKCIKHAGDGKSMCVDCNKSCKTLRIEKTMKPEVLSFFQPIPVLLQTIIKANSFQNKQRELSYNHMRKRYAAARNEVLKCYKIIDAYKREFAQLKMRNEQFSASASRSFSTSTPLKHTSMSPSCFEASLSTVNFTPKHSYPRLGPPSSERKRSIPVNLVSPAASSIGPSSVLGFPQRHSVQRTQITPLMSQMLLHKSPYSARRQ</sequence>
<reference evidence="2 3" key="1">
    <citation type="journal article" date="2024" name="BMC Genomics">
        <title>De novo assembly and annotation of Popillia japonica's genome with initial clues to its potential as an invasive pest.</title>
        <authorList>
            <person name="Cucini C."/>
            <person name="Boschi S."/>
            <person name="Funari R."/>
            <person name="Cardaioli E."/>
            <person name="Iannotti N."/>
            <person name="Marturano G."/>
            <person name="Paoli F."/>
            <person name="Bruttini M."/>
            <person name="Carapelli A."/>
            <person name="Frati F."/>
            <person name="Nardi F."/>
        </authorList>
    </citation>
    <scope>NUCLEOTIDE SEQUENCE [LARGE SCALE GENOMIC DNA]</scope>
    <source>
        <strain evidence="2">DMR45628</strain>
    </source>
</reference>
<name>A0AAW1MFW8_POPJA</name>
<dbReference type="EMBL" id="JASPKY010000040">
    <property type="protein sequence ID" value="KAK9746415.1"/>
    <property type="molecule type" value="Genomic_DNA"/>
</dbReference>
<dbReference type="InterPro" id="IPR042123">
    <property type="entry name" value="Zip3/RNF212-like"/>
</dbReference>
<comment type="caution">
    <text evidence="2">The sequence shown here is derived from an EMBL/GenBank/DDBJ whole genome shotgun (WGS) entry which is preliminary data.</text>
</comment>
<dbReference type="Proteomes" id="UP001458880">
    <property type="component" value="Unassembled WGS sequence"/>
</dbReference>
<keyword evidence="3" id="KW-1185">Reference proteome</keyword>
<organism evidence="2 3">
    <name type="scientific">Popillia japonica</name>
    <name type="common">Japanese beetle</name>
    <dbReference type="NCBI Taxonomy" id="7064"/>
    <lineage>
        <taxon>Eukaryota</taxon>
        <taxon>Metazoa</taxon>
        <taxon>Ecdysozoa</taxon>
        <taxon>Arthropoda</taxon>
        <taxon>Hexapoda</taxon>
        <taxon>Insecta</taxon>
        <taxon>Pterygota</taxon>
        <taxon>Neoptera</taxon>
        <taxon>Endopterygota</taxon>
        <taxon>Coleoptera</taxon>
        <taxon>Polyphaga</taxon>
        <taxon>Scarabaeiformia</taxon>
        <taxon>Scarabaeidae</taxon>
        <taxon>Rutelinae</taxon>
        <taxon>Popillia</taxon>
    </lineage>
</organism>
<dbReference type="GO" id="GO:0007129">
    <property type="term" value="P:homologous chromosome pairing at meiosis"/>
    <property type="evidence" value="ECO:0007669"/>
    <property type="project" value="TreeGrafter"/>
</dbReference>
<dbReference type="AlphaFoldDB" id="A0AAW1MFW8"/>
<accession>A0AAW1MFW8</accession>
<evidence type="ECO:0000313" key="2">
    <source>
        <dbReference type="EMBL" id="KAK9746415.1"/>
    </source>
</evidence>
<dbReference type="GO" id="GO:0000795">
    <property type="term" value="C:synaptonemal complex"/>
    <property type="evidence" value="ECO:0007669"/>
    <property type="project" value="InterPro"/>
</dbReference>
<keyword evidence="1" id="KW-0469">Meiosis</keyword>
<dbReference type="GO" id="GO:0007131">
    <property type="term" value="P:reciprocal meiotic recombination"/>
    <property type="evidence" value="ECO:0007669"/>
    <property type="project" value="InterPro"/>
</dbReference>
<evidence type="ECO:0000313" key="3">
    <source>
        <dbReference type="Proteomes" id="UP001458880"/>
    </source>
</evidence>
<gene>
    <name evidence="2" type="ORF">QE152_g6207</name>
</gene>